<dbReference type="OrthoDB" id="2015992at2759"/>
<sequence>MIKNVGICDANMLLKRELRRRIRSSLFSMPQDSIDRESVSLVQKFVTSVTYKNASSIALYASMPHELNTSSLLHRAFEDSKRVFLPRVISKENHDMVMLECKSMDELNSWVPNSWKIREPPLEEGRLQSPKDVQLDVVVVPGVAFDSLCRRCGQGMGFYDKFLAACHSSKRPMPYTVALALSVQMVDTVPTDDSDWQIDEVIHGKSVK</sequence>
<evidence type="ECO:0000313" key="9">
    <source>
        <dbReference type="Proteomes" id="UP000247409"/>
    </source>
</evidence>
<dbReference type="Pfam" id="PF01812">
    <property type="entry name" value="5-FTHF_cyc-lig"/>
    <property type="match status" value="1"/>
</dbReference>
<comment type="cofactor">
    <cofactor evidence="7">
        <name>Mg(2+)</name>
        <dbReference type="ChEBI" id="CHEBI:18420"/>
    </cofactor>
</comment>
<dbReference type="AlphaFoldDB" id="A0A2V3IQN5"/>
<comment type="similarity">
    <text evidence="1 7">Belongs to the 5-formyltetrahydrofolate cyclo-ligase family.</text>
</comment>
<dbReference type="GO" id="GO:0009396">
    <property type="term" value="P:folic acid-containing compound biosynthetic process"/>
    <property type="evidence" value="ECO:0007669"/>
    <property type="project" value="TreeGrafter"/>
</dbReference>
<gene>
    <name evidence="8" type="ORF">BWQ96_05865</name>
</gene>
<evidence type="ECO:0000256" key="6">
    <source>
        <dbReference type="PIRSR" id="PIRSR006806-1"/>
    </source>
</evidence>
<dbReference type="InterPro" id="IPR037171">
    <property type="entry name" value="NagB/RpiA_transferase-like"/>
</dbReference>
<dbReference type="Gene3D" id="3.40.50.10420">
    <property type="entry name" value="NagB/RpiA/CoA transferase-like"/>
    <property type="match status" value="1"/>
</dbReference>
<dbReference type="STRING" id="448386.A0A2V3IQN5"/>
<name>A0A2V3IQN5_9FLOR</name>
<evidence type="ECO:0000256" key="2">
    <source>
        <dbReference type="ARBA" id="ARBA00022741"/>
    </source>
</evidence>
<dbReference type="GO" id="GO:0046872">
    <property type="term" value="F:metal ion binding"/>
    <property type="evidence" value="ECO:0007669"/>
    <property type="project" value="UniProtKB-KW"/>
</dbReference>
<dbReference type="NCBIfam" id="TIGR02727">
    <property type="entry name" value="MTHFS_bact"/>
    <property type="match status" value="1"/>
</dbReference>
<reference evidence="8 9" key="1">
    <citation type="journal article" date="2018" name="Mol. Biol. Evol.">
        <title>Analysis of the draft genome of the red seaweed Gracilariopsis chorda provides insights into genome size evolution in Rhodophyta.</title>
        <authorList>
            <person name="Lee J."/>
            <person name="Yang E.C."/>
            <person name="Graf L."/>
            <person name="Yang J.H."/>
            <person name="Qiu H."/>
            <person name="Zel Zion U."/>
            <person name="Chan C.X."/>
            <person name="Stephens T.G."/>
            <person name="Weber A.P.M."/>
            <person name="Boo G.H."/>
            <person name="Boo S.M."/>
            <person name="Kim K.M."/>
            <person name="Shin Y."/>
            <person name="Jung M."/>
            <person name="Lee S.J."/>
            <person name="Yim H.S."/>
            <person name="Lee J.H."/>
            <person name="Bhattacharya D."/>
            <person name="Yoon H.S."/>
        </authorList>
    </citation>
    <scope>NUCLEOTIDE SEQUENCE [LARGE SCALE GENOMIC DNA]</scope>
    <source>
        <strain evidence="8 9">SKKU-2015</strain>
        <tissue evidence="8">Whole body</tissue>
    </source>
</reference>
<feature type="binding site" evidence="6">
    <location>
        <begin position="151"/>
        <end position="159"/>
    </location>
    <ligand>
        <name>ATP</name>
        <dbReference type="ChEBI" id="CHEBI:30616"/>
    </ligand>
</feature>
<proteinExistence type="inferred from homology"/>
<dbReference type="InterPro" id="IPR024185">
    <property type="entry name" value="FTHF_cligase-like_sf"/>
</dbReference>
<dbReference type="GO" id="GO:0030272">
    <property type="term" value="F:5-formyltetrahydrofolate cyclo-ligase activity"/>
    <property type="evidence" value="ECO:0007669"/>
    <property type="project" value="UniProtKB-EC"/>
</dbReference>
<keyword evidence="7" id="KW-0460">Magnesium</keyword>
<evidence type="ECO:0000256" key="3">
    <source>
        <dbReference type="ARBA" id="ARBA00022840"/>
    </source>
</evidence>
<accession>A0A2V3IQN5</accession>
<evidence type="ECO:0000256" key="1">
    <source>
        <dbReference type="ARBA" id="ARBA00010638"/>
    </source>
</evidence>
<evidence type="ECO:0000313" key="8">
    <source>
        <dbReference type="EMBL" id="PXF44422.1"/>
    </source>
</evidence>
<dbReference type="GO" id="GO:0005524">
    <property type="term" value="F:ATP binding"/>
    <property type="evidence" value="ECO:0007669"/>
    <property type="project" value="UniProtKB-KW"/>
</dbReference>
<protein>
    <recommendedName>
        <fullName evidence="5 7">5-formyltetrahydrofolate cyclo-ligase</fullName>
        <ecNumber evidence="5 7">6.3.3.2</ecNumber>
    </recommendedName>
</protein>
<evidence type="ECO:0000256" key="7">
    <source>
        <dbReference type="RuleBase" id="RU361279"/>
    </source>
</evidence>
<keyword evidence="8" id="KW-0436">Ligase</keyword>
<dbReference type="GO" id="GO:0005739">
    <property type="term" value="C:mitochondrion"/>
    <property type="evidence" value="ECO:0007669"/>
    <property type="project" value="TreeGrafter"/>
</dbReference>
<comment type="caution">
    <text evidence="8">The sequence shown here is derived from an EMBL/GenBank/DDBJ whole genome shotgun (WGS) entry which is preliminary data.</text>
</comment>
<comment type="catalytic activity">
    <reaction evidence="4 7">
        <text>(6S)-5-formyl-5,6,7,8-tetrahydrofolate + ATP = (6R)-5,10-methenyltetrahydrofolate + ADP + phosphate</text>
        <dbReference type="Rhea" id="RHEA:10488"/>
        <dbReference type="ChEBI" id="CHEBI:30616"/>
        <dbReference type="ChEBI" id="CHEBI:43474"/>
        <dbReference type="ChEBI" id="CHEBI:57455"/>
        <dbReference type="ChEBI" id="CHEBI:57457"/>
        <dbReference type="ChEBI" id="CHEBI:456216"/>
        <dbReference type="EC" id="6.3.3.2"/>
    </reaction>
</comment>
<keyword evidence="7" id="KW-0479">Metal-binding</keyword>
<dbReference type="PANTHER" id="PTHR23407:SF1">
    <property type="entry name" value="5-FORMYLTETRAHYDROFOLATE CYCLO-LIGASE"/>
    <property type="match status" value="1"/>
</dbReference>
<dbReference type="SUPFAM" id="SSF100950">
    <property type="entry name" value="NagB/RpiA/CoA transferase-like"/>
    <property type="match status" value="1"/>
</dbReference>
<keyword evidence="9" id="KW-1185">Reference proteome</keyword>
<dbReference type="GO" id="GO:0035999">
    <property type="term" value="P:tetrahydrofolate interconversion"/>
    <property type="evidence" value="ECO:0007669"/>
    <property type="project" value="TreeGrafter"/>
</dbReference>
<dbReference type="PIRSF" id="PIRSF006806">
    <property type="entry name" value="FTHF_cligase"/>
    <property type="match status" value="1"/>
</dbReference>
<dbReference type="Proteomes" id="UP000247409">
    <property type="component" value="Unassembled WGS sequence"/>
</dbReference>
<feature type="binding site" evidence="6">
    <location>
        <position position="66"/>
    </location>
    <ligand>
        <name>substrate</name>
    </ligand>
</feature>
<dbReference type="EMBL" id="NBIV01000092">
    <property type="protein sequence ID" value="PXF44422.1"/>
    <property type="molecule type" value="Genomic_DNA"/>
</dbReference>
<dbReference type="EC" id="6.3.3.2" evidence="5 7"/>
<dbReference type="InterPro" id="IPR002698">
    <property type="entry name" value="FTHF_cligase"/>
</dbReference>
<keyword evidence="3 6" id="KW-0067">ATP-binding</keyword>
<organism evidence="8 9">
    <name type="scientific">Gracilariopsis chorda</name>
    <dbReference type="NCBI Taxonomy" id="448386"/>
    <lineage>
        <taxon>Eukaryota</taxon>
        <taxon>Rhodophyta</taxon>
        <taxon>Florideophyceae</taxon>
        <taxon>Rhodymeniophycidae</taxon>
        <taxon>Gracilariales</taxon>
        <taxon>Gracilariaceae</taxon>
        <taxon>Gracilariopsis</taxon>
    </lineage>
</organism>
<evidence type="ECO:0000256" key="5">
    <source>
        <dbReference type="ARBA" id="ARBA00038966"/>
    </source>
</evidence>
<evidence type="ECO:0000256" key="4">
    <source>
        <dbReference type="ARBA" id="ARBA00036539"/>
    </source>
</evidence>
<dbReference type="PANTHER" id="PTHR23407">
    <property type="entry name" value="ATPASE INHIBITOR/5-FORMYLTETRAHYDROFOLATE CYCLO-LIGASE"/>
    <property type="match status" value="1"/>
</dbReference>
<feature type="binding site" evidence="6">
    <location>
        <begin position="15"/>
        <end position="19"/>
    </location>
    <ligand>
        <name>ATP</name>
        <dbReference type="ChEBI" id="CHEBI:30616"/>
    </ligand>
</feature>
<keyword evidence="2 6" id="KW-0547">Nucleotide-binding</keyword>